<dbReference type="EMBL" id="PGEX01000001">
    <property type="protein sequence ID" value="PJJ42036.1"/>
    <property type="molecule type" value="Genomic_DNA"/>
</dbReference>
<evidence type="ECO:0000313" key="3">
    <source>
        <dbReference type="Proteomes" id="UP000231134"/>
    </source>
</evidence>
<protein>
    <submittedName>
        <fullName evidence="2">Concanavalin A-like lectin/glucanase superfamily protein</fullName>
    </submittedName>
</protein>
<dbReference type="Gene3D" id="2.60.40.1120">
    <property type="entry name" value="Carboxypeptidase-like, regulatory domain"/>
    <property type="match status" value="1"/>
</dbReference>
<comment type="caution">
    <text evidence="2">The sequence shown here is derived from an EMBL/GenBank/DDBJ whole genome shotgun (WGS) entry which is preliminary data.</text>
</comment>
<dbReference type="Proteomes" id="UP000231134">
    <property type="component" value="Unassembled WGS sequence"/>
</dbReference>
<dbReference type="SUPFAM" id="SSF49452">
    <property type="entry name" value="Starch-binding domain-like"/>
    <property type="match status" value="2"/>
</dbReference>
<keyword evidence="2" id="KW-0430">Lectin</keyword>
<dbReference type="Pfam" id="PF13385">
    <property type="entry name" value="Laminin_G_3"/>
    <property type="match status" value="1"/>
</dbReference>
<gene>
    <name evidence="2" type="ORF">BGX16_2051</name>
</gene>
<keyword evidence="1" id="KW-0732">Signal</keyword>
<reference evidence="2 3" key="1">
    <citation type="submission" date="2017-11" db="EMBL/GenBank/DDBJ databases">
        <title>Animal gut microbial communities from fecal samples from Wisconsin, USA.</title>
        <authorList>
            <person name="Neumann A."/>
        </authorList>
    </citation>
    <scope>NUCLEOTIDE SEQUENCE [LARGE SCALE GENOMIC DNA]</scope>
    <source>
        <strain evidence="2 3">UWS3</strain>
    </source>
</reference>
<evidence type="ECO:0000313" key="2">
    <source>
        <dbReference type="EMBL" id="PJJ42036.1"/>
    </source>
</evidence>
<feature type="chain" id="PRO_5014915816" evidence="1">
    <location>
        <begin position="22"/>
        <end position="416"/>
    </location>
</feature>
<proteinExistence type="predicted"/>
<dbReference type="AlphaFoldDB" id="A0A2M9A8H5"/>
<name>A0A2M9A8H5_9BACT</name>
<dbReference type="GO" id="GO:0030246">
    <property type="term" value="F:carbohydrate binding"/>
    <property type="evidence" value="ECO:0007669"/>
    <property type="project" value="UniProtKB-KW"/>
</dbReference>
<dbReference type="InterPro" id="IPR013784">
    <property type="entry name" value="Carb-bd-like_fold"/>
</dbReference>
<dbReference type="RefSeq" id="WP_100425930.1">
    <property type="nucleotide sequence ID" value="NZ_PGEX01000001.1"/>
</dbReference>
<dbReference type="Gene3D" id="2.60.120.200">
    <property type="match status" value="1"/>
</dbReference>
<dbReference type="PROSITE" id="PS51257">
    <property type="entry name" value="PROKAR_LIPOPROTEIN"/>
    <property type="match status" value="1"/>
</dbReference>
<dbReference type="SUPFAM" id="SSF49899">
    <property type="entry name" value="Concanavalin A-like lectins/glucanases"/>
    <property type="match status" value="1"/>
</dbReference>
<accession>A0A2M9A8H5</accession>
<dbReference type="InterPro" id="IPR013320">
    <property type="entry name" value="ConA-like_dom_sf"/>
</dbReference>
<sequence length="416" mass="43971">MKPMKALFAALPILGAGIFFACSTHVAGGSSEETNTIAGTLTLPSGEAAARVVVQAQAVSGSDSTVYNDTTNSQGEFSISPKAKGVYGLSAISEDFAYYDTISVYGKTVSRDAELTKTETLSGNVYLRTNEAAVGAVVSLAGSPWKAITDEEGSFTLVNVPQGQHSIQVLSPQSNYVLNQTYSVATVPAHWILPLSTDYAMAGYWTFESFNGNTAADVRGVSGNAVLYGEASLEAGRDAGKALHFESASDFAVVENDKGVLDSAKAFTVEAWVNIQNLQSDSAFVKNIVGKLGFSDSAVFSLSVLKDTCGIEGSAFGFFIAQGSGDSLRCESAAISRAAVEIGSWTYLAASWSGDSAKLYVNGKFEATVATDFEVLVGENGIPLYFGKENLNLLIDEVRLSTTAIEEIDALYRYQE</sequence>
<dbReference type="OrthoDB" id="9779414at2"/>
<feature type="signal peptide" evidence="1">
    <location>
        <begin position="1"/>
        <end position="21"/>
    </location>
</feature>
<evidence type="ECO:0000256" key="1">
    <source>
        <dbReference type="SAM" id="SignalP"/>
    </source>
</evidence>
<keyword evidence="3" id="KW-1185">Reference proteome</keyword>
<organism evidence="2 3">
    <name type="scientific">Hallerella succinigenes</name>
    <dbReference type="NCBI Taxonomy" id="1896222"/>
    <lineage>
        <taxon>Bacteria</taxon>
        <taxon>Pseudomonadati</taxon>
        <taxon>Fibrobacterota</taxon>
        <taxon>Fibrobacteria</taxon>
        <taxon>Fibrobacterales</taxon>
        <taxon>Fibrobacteraceae</taxon>
        <taxon>Hallerella</taxon>
    </lineage>
</organism>